<dbReference type="InterPro" id="IPR043128">
    <property type="entry name" value="Rev_trsase/Diguanyl_cyclase"/>
</dbReference>
<dbReference type="EMBL" id="CP063656">
    <property type="protein sequence ID" value="QOW20455.1"/>
    <property type="molecule type" value="Genomic_DNA"/>
</dbReference>
<feature type="signal peptide" evidence="5">
    <location>
        <begin position="1"/>
        <end position="27"/>
    </location>
</feature>
<feature type="chain" id="PRO_5032894035" description="diguanylate cyclase" evidence="5">
    <location>
        <begin position="28"/>
        <end position="623"/>
    </location>
</feature>
<keyword evidence="5" id="KW-0732">Signal</keyword>
<dbReference type="InterPro" id="IPR029787">
    <property type="entry name" value="Nucleotide_cyclase"/>
</dbReference>
<comment type="cofactor">
    <cofactor evidence="1">
        <name>Mg(2+)</name>
        <dbReference type="ChEBI" id="CHEBI:18420"/>
    </cofactor>
</comment>
<sequence>MSGRKLSGWRGVLAWLALASVSVALQAHPVDSDLVTGRPALHLDIHTSRLELTPYVSVYHDAGGREDLAAVREKLASGGFSPLPDNKTAFGFQPGAFWFHARLVNANLREPRWLLVQKYALSDNIEVHTLHADGHVDTHTGGDALPFEARSIRYRLPNFWINVPPGPPVDLLVRISSQSSMQVPLWLYTPGAFAEVSRDAQFGIGLYYGILLALFVYNLVLWLRLRDPSYFWYLLHISAFGLVLFTLNGLGFEYLWPKSPWLADKAVPLSICLAQVGMQQFARYFLELRQRWRLGDLVGLAMIAFFVAWGLASVWLPYRIATPVASAAVFVSIAWIAIESIVVTARGYKPARIFLLAWGLFLAGTGMFAALAFGVLPKTFLTEYGVQIGSATEMLLLSIALSYRYSALRQENERIIRAGREELAQEVEQRTSELRLALDQLGQAHARLRESSQRDGLTGLHTRAHFMERFQQLMVEAYRAEQPLSVLMIDLDHFKDINDQHGHLVGDECLRFSAHLLGQILRRYNAVVARFGGEEFVVGLPGKDGAQALQVAEELRRSLDESACDVAGIQIRLTASIGVHELQVDGGSQVANALQQADEALYRAKADGRNCVRWGGGLPTHAT</sequence>
<keyword evidence="4" id="KW-0472">Membrane</keyword>
<reference evidence="7 8" key="1">
    <citation type="submission" date="2020-10" db="EMBL/GenBank/DDBJ databases">
        <title>complete genome sequencing of Lysobacter sp. H21R20.</title>
        <authorList>
            <person name="Bae J.-W."/>
            <person name="Lee S.-Y."/>
        </authorList>
    </citation>
    <scope>NUCLEOTIDE SEQUENCE [LARGE SCALE GENOMIC DNA]</scope>
    <source>
        <strain evidence="7 8">H21R20</strain>
    </source>
</reference>
<dbReference type="NCBIfam" id="TIGR00254">
    <property type="entry name" value="GGDEF"/>
    <property type="match status" value="1"/>
</dbReference>
<feature type="transmembrane region" description="Helical" evidence="4">
    <location>
        <begin position="324"/>
        <end position="343"/>
    </location>
</feature>
<gene>
    <name evidence="7" type="ORF">INQ41_05415</name>
</gene>
<dbReference type="EC" id="2.7.7.65" evidence="2"/>
<feature type="transmembrane region" description="Helical" evidence="4">
    <location>
        <begin position="298"/>
        <end position="318"/>
    </location>
</feature>
<dbReference type="InterPro" id="IPR050469">
    <property type="entry name" value="Diguanylate_Cyclase"/>
</dbReference>
<dbReference type="Pfam" id="PF07696">
    <property type="entry name" value="7TMR-DISMED2"/>
    <property type="match status" value="1"/>
</dbReference>
<dbReference type="FunFam" id="3.30.70.270:FF:000001">
    <property type="entry name" value="Diguanylate cyclase domain protein"/>
    <property type="match status" value="1"/>
</dbReference>
<dbReference type="GO" id="GO:0043709">
    <property type="term" value="P:cell adhesion involved in single-species biofilm formation"/>
    <property type="evidence" value="ECO:0007669"/>
    <property type="project" value="TreeGrafter"/>
</dbReference>
<keyword evidence="8" id="KW-1185">Reference proteome</keyword>
<dbReference type="PANTHER" id="PTHR45138:SF9">
    <property type="entry name" value="DIGUANYLATE CYCLASE DGCM-RELATED"/>
    <property type="match status" value="1"/>
</dbReference>
<dbReference type="AlphaFoldDB" id="A0A7S6UHL4"/>
<keyword evidence="4" id="KW-1133">Transmembrane helix</keyword>
<protein>
    <recommendedName>
        <fullName evidence="2">diguanylate cyclase</fullName>
        <ecNumber evidence="2">2.7.7.65</ecNumber>
    </recommendedName>
</protein>
<dbReference type="SMART" id="SM00267">
    <property type="entry name" value="GGDEF"/>
    <property type="match status" value="1"/>
</dbReference>
<evidence type="ECO:0000256" key="3">
    <source>
        <dbReference type="ARBA" id="ARBA00034247"/>
    </source>
</evidence>
<evidence type="ECO:0000256" key="2">
    <source>
        <dbReference type="ARBA" id="ARBA00012528"/>
    </source>
</evidence>
<dbReference type="Pfam" id="PF00990">
    <property type="entry name" value="GGDEF"/>
    <property type="match status" value="1"/>
</dbReference>
<dbReference type="SUPFAM" id="SSF55073">
    <property type="entry name" value="Nucleotide cyclase"/>
    <property type="match status" value="1"/>
</dbReference>
<feature type="domain" description="GGDEF" evidence="6">
    <location>
        <begin position="482"/>
        <end position="617"/>
    </location>
</feature>
<feature type="transmembrane region" description="Helical" evidence="4">
    <location>
        <begin position="355"/>
        <end position="376"/>
    </location>
</feature>
<dbReference type="GO" id="GO:0005886">
    <property type="term" value="C:plasma membrane"/>
    <property type="evidence" value="ECO:0007669"/>
    <property type="project" value="TreeGrafter"/>
</dbReference>
<feature type="transmembrane region" description="Helical" evidence="4">
    <location>
        <begin position="267"/>
        <end position="286"/>
    </location>
</feature>
<dbReference type="InterPro" id="IPR011623">
    <property type="entry name" value="7TMR_DISM_rcpt_extracell_dom1"/>
</dbReference>
<comment type="catalytic activity">
    <reaction evidence="3">
        <text>2 GTP = 3',3'-c-di-GMP + 2 diphosphate</text>
        <dbReference type="Rhea" id="RHEA:24898"/>
        <dbReference type="ChEBI" id="CHEBI:33019"/>
        <dbReference type="ChEBI" id="CHEBI:37565"/>
        <dbReference type="ChEBI" id="CHEBI:58805"/>
        <dbReference type="EC" id="2.7.7.65"/>
    </reaction>
</comment>
<dbReference type="GO" id="GO:0052621">
    <property type="term" value="F:diguanylate cyclase activity"/>
    <property type="evidence" value="ECO:0007669"/>
    <property type="project" value="UniProtKB-EC"/>
</dbReference>
<proteinExistence type="predicted"/>
<evidence type="ECO:0000313" key="7">
    <source>
        <dbReference type="EMBL" id="QOW20455.1"/>
    </source>
</evidence>
<dbReference type="PROSITE" id="PS50887">
    <property type="entry name" value="GGDEF"/>
    <property type="match status" value="1"/>
</dbReference>
<evidence type="ECO:0000256" key="5">
    <source>
        <dbReference type="SAM" id="SignalP"/>
    </source>
</evidence>
<evidence type="ECO:0000256" key="4">
    <source>
        <dbReference type="SAM" id="Phobius"/>
    </source>
</evidence>
<evidence type="ECO:0000259" key="6">
    <source>
        <dbReference type="PROSITE" id="PS50887"/>
    </source>
</evidence>
<dbReference type="GO" id="GO:1902201">
    <property type="term" value="P:negative regulation of bacterial-type flagellum-dependent cell motility"/>
    <property type="evidence" value="ECO:0007669"/>
    <property type="project" value="TreeGrafter"/>
</dbReference>
<dbReference type="Pfam" id="PF07695">
    <property type="entry name" value="7TMR-DISM_7TM"/>
    <property type="match status" value="1"/>
</dbReference>
<dbReference type="Gene3D" id="2.60.40.2380">
    <property type="match status" value="1"/>
</dbReference>
<evidence type="ECO:0000313" key="8">
    <source>
        <dbReference type="Proteomes" id="UP000594059"/>
    </source>
</evidence>
<dbReference type="InterPro" id="IPR000160">
    <property type="entry name" value="GGDEF_dom"/>
</dbReference>
<dbReference type="Proteomes" id="UP000594059">
    <property type="component" value="Chromosome"/>
</dbReference>
<dbReference type="Gene3D" id="3.30.70.270">
    <property type="match status" value="1"/>
</dbReference>
<dbReference type="RefSeq" id="WP_193986869.1">
    <property type="nucleotide sequence ID" value="NZ_CP063656.1"/>
</dbReference>
<dbReference type="InterPro" id="IPR011622">
    <property type="entry name" value="7TMR_DISM_rcpt_extracell_dom2"/>
</dbReference>
<name>A0A7S6UHL4_9GAMM</name>
<dbReference type="KEGG" id="lcic:INQ41_05415"/>
<organism evidence="7 8">
    <name type="scientific">Novilysobacter ciconiae</name>
    <dbReference type="NCBI Taxonomy" id="2781022"/>
    <lineage>
        <taxon>Bacteria</taxon>
        <taxon>Pseudomonadati</taxon>
        <taxon>Pseudomonadota</taxon>
        <taxon>Gammaproteobacteria</taxon>
        <taxon>Lysobacterales</taxon>
        <taxon>Lysobacteraceae</taxon>
        <taxon>Novilysobacter</taxon>
    </lineage>
</organism>
<feature type="transmembrane region" description="Helical" evidence="4">
    <location>
        <begin position="388"/>
        <end position="407"/>
    </location>
</feature>
<feature type="transmembrane region" description="Helical" evidence="4">
    <location>
        <begin position="230"/>
        <end position="247"/>
    </location>
</feature>
<dbReference type="PANTHER" id="PTHR45138">
    <property type="entry name" value="REGULATORY COMPONENTS OF SENSORY TRANSDUCTION SYSTEM"/>
    <property type="match status" value="1"/>
</dbReference>
<dbReference type="CDD" id="cd01949">
    <property type="entry name" value="GGDEF"/>
    <property type="match status" value="1"/>
</dbReference>
<keyword evidence="4" id="KW-0812">Transmembrane</keyword>
<feature type="transmembrane region" description="Helical" evidence="4">
    <location>
        <begin position="205"/>
        <end position="223"/>
    </location>
</feature>
<evidence type="ECO:0000256" key="1">
    <source>
        <dbReference type="ARBA" id="ARBA00001946"/>
    </source>
</evidence>
<accession>A0A7S6UHL4</accession>